<accession>A0A6S7HQD4</accession>
<proteinExistence type="predicted"/>
<sequence length="155" mass="17565">MENLSDYSEDVQETLLMRARIANQDKTNMTICIHHSKMFGRVFERRFNKCCNIFNSHKVKAKGGHVIILHLAKQLREKGLDAITGWQLCRNCLQKATDEEQSVKTVDADDESDLDITDIEQDLARDAAKDVMNTSFEGLAVSPVKTHSLKATKNQ</sequence>
<comment type="caution">
    <text evidence="1">The sequence shown here is derived from an EMBL/GenBank/DDBJ whole genome shotgun (WGS) entry which is preliminary data.</text>
</comment>
<dbReference type="EMBL" id="CACRXK020006072">
    <property type="protein sequence ID" value="CAB4008265.1"/>
    <property type="molecule type" value="Genomic_DNA"/>
</dbReference>
<protein>
    <submittedName>
        <fullName evidence="1">Uncharacterized protein</fullName>
    </submittedName>
</protein>
<evidence type="ECO:0000313" key="1">
    <source>
        <dbReference type="EMBL" id="CAB4008265.1"/>
    </source>
</evidence>
<gene>
    <name evidence="1" type="ORF">PACLA_8A019957</name>
</gene>
<reference evidence="1" key="1">
    <citation type="submission" date="2020-04" db="EMBL/GenBank/DDBJ databases">
        <authorList>
            <person name="Alioto T."/>
            <person name="Alioto T."/>
            <person name="Gomez Garrido J."/>
        </authorList>
    </citation>
    <scope>NUCLEOTIDE SEQUENCE</scope>
    <source>
        <strain evidence="1">A484AB</strain>
    </source>
</reference>
<keyword evidence="2" id="KW-1185">Reference proteome</keyword>
<evidence type="ECO:0000313" key="2">
    <source>
        <dbReference type="Proteomes" id="UP001152795"/>
    </source>
</evidence>
<dbReference type="Proteomes" id="UP001152795">
    <property type="component" value="Unassembled WGS sequence"/>
</dbReference>
<organism evidence="1 2">
    <name type="scientific">Paramuricea clavata</name>
    <name type="common">Red gorgonian</name>
    <name type="synonym">Violescent sea-whip</name>
    <dbReference type="NCBI Taxonomy" id="317549"/>
    <lineage>
        <taxon>Eukaryota</taxon>
        <taxon>Metazoa</taxon>
        <taxon>Cnidaria</taxon>
        <taxon>Anthozoa</taxon>
        <taxon>Octocorallia</taxon>
        <taxon>Malacalcyonacea</taxon>
        <taxon>Plexauridae</taxon>
        <taxon>Paramuricea</taxon>
    </lineage>
</organism>
<name>A0A6S7HQD4_PARCT</name>
<dbReference type="AlphaFoldDB" id="A0A6S7HQD4"/>